<dbReference type="Proteomes" id="UP000198510">
    <property type="component" value="Unassembled WGS sequence"/>
</dbReference>
<evidence type="ECO:0000313" key="3">
    <source>
        <dbReference type="Proteomes" id="UP000198510"/>
    </source>
</evidence>
<proteinExistence type="inferred from homology"/>
<sequence length="302" mass="32762">MSIYLGIDIGGTNVKMGLIDPQGNIKHRLTYTTLTWRTDGPFEARLAEAIAAYLQQVPPVAGVGIGIPGTLTKDRRTGLEFPNIPELNGVALAAYLEQQFPTLSFWLENDANAAALGEYYFSGEAMPEDYLFVTLGTGVGGAAIIDRKIFIGGDGNSMEIGHVVSRFERRLESNIGKRGIVNMAEAMLNDYWGKTRIVAHKDEPITGRKLITAAEQGDVLALHVLQEVGEILGEGLVSAIRLLDIKTILVGGGLSATFEFILPGIMKIMRHYLTPYYLEPLVIRRARLGNDAGLLGAAALCF</sequence>
<dbReference type="InterPro" id="IPR043129">
    <property type="entry name" value="ATPase_NBD"/>
</dbReference>
<reference evidence="2 3" key="1">
    <citation type="submission" date="2016-10" db="EMBL/GenBank/DDBJ databases">
        <authorList>
            <person name="de Groot N.N."/>
        </authorList>
    </citation>
    <scope>NUCLEOTIDE SEQUENCE [LARGE SCALE GENOMIC DNA]</scope>
    <source>
        <strain evidence="2 3">DSM 25186</strain>
    </source>
</reference>
<dbReference type="Pfam" id="PF00480">
    <property type="entry name" value="ROK"/>
    <property type="match status" value="1"/>
</dbReference>
<keyword evidence="3" id="KW-1185">Reference proteome</keyword>
<name>A0A1G9EJ55_9BACT</name>
<dbReference type="EMBL" id="FNFO01000003">
    <property type="protein sequence ID" value="SDK76166.1"/>
    <property type="molecule type" value="Genomic_DNA"/>
</dbReference>
<evidence type="ECO:0000313" key="2">
    <source>
        <dbReference type="EMBL" id="SDK76166.1"/>
    </source>
</evidence>
<comment type="similarity">
    <text evidence="1">Belongs to the ROK (NagC/XylR) family.</text>
</comment>
<dbReference type="GO" id="GO:0016301">
    <property type="term" value="F:kinase activity"/>
    <property type="evidence" value="ECO:0007669"/>
    <property type="project" value="UniProtKB-KW"/>
</dbReference>
<dbReference type="STRING" id="1075417.SAMN05421823_103492"/>
<dbReference type="OrthoDB" id="9810372at2"/>
<dbReference type="SUPFAM" id="SSF53067">
    <property type="entry name" value="Actin-like ATPase domain"/>
    <property type="match status" value="1"/>
</dbReference>
<evidence type="ECO:0000256" key="1">
    <source>
        <dbReference type="ARBA" id="ARBA00006479"/>
    </source>
</evidence>
<dbReference type="AlphaFoldDB" id="A0A1G9EJ55"/>
<organism evidence="2 3">
    <name type="scientific">Catalinimonas alkaloidigena</name>
    <dbReference type="NCBI Taxonomy" id="1075417"/>
    <lineage>
        <taxon>Bacteria</taxon>
        <taxon>Pseudomonadati</taxon>
        <taxon>Bacteroidota</taxon>
        <taxon>Cytophagia</taxon>
        <taxon>Cytophagales</taxon>
        <taxon>Catalimonadaceae</taxon>
        <taxon>Catalinimonas</taxon>
    </lineage>
</organism>
<accession>A0A1G9EJ55</accession>
<protein>
    <submittedName>
        <fullName evidence="2">Glucokinase</fullName>
    </submittedName>
</protein>
<dbReference type="PANTHER" id="PTHR18964">
    <property type="entry name" value="ROK (REPRESSOR, ORF, KINASE) FAMILY"/>
    <property type="match status" value="1"/>
</dbReference>
<dbReference type="RefSeq" id="WP_089681486.1">
    <property type="nucleotide sequence ID" value="NZ_FNFO01000003.1"/>
</dbReference>
<dbReference type="PANTHER" id="PTHR18964:SF149">
    <property type="entry name" value="BIFUNCTIONAL UDP-N-ACETYLGLUCOSAMINE 2-EPIMERASE_N-ACETYLMANNOSAMINE KINASE"/>
    <property type="match status" value="1"/>
</dbReference>
<gene>
    <name evidence="2" type="ORF">SAMN05421823_103492</name>
</gene>
<dbReference type="CDD" id="cd23763">
    <property type="entry name" value="ASKHA_ATPase_ROK"/>
    <property type="match status" value="1"/>
</dbReference>
<dbReference type="Gene3D" id="3.30.420.40">
    <property type="match status" value="2"/>
</dbReference>
<keyword evidence="2" id="KW-0808">Transferase</keyword>
<dbReference type="InterPro" id="IPR000600">
    <property type="entry name" value="ROK"/>
</dbReference>
<keyword evidence="2" id="KW-0418">Kinase</keyword>